<feature type="transmembrane region" description="Helical" evidence="2">
    <location>
        <begin position="252"/>
        <end position="271"/>
    </location>
</feature>
<keyword evidence="4" id="KW-1185">Reference proteome</keyword>
<reference evidence="4" key="1">
    <citation type="journal article" date="2019" name="Int. J. Syst. Evol. Microbiol.">
        <title>The Global Catalogue of Microorganisms (GCM) 10K type strain sequencing project: providing services to taxonomists for standard genome sequencing and annotation.</title>
        <authorList>
            <consortium name="The Broad Institute Genomics Platform"/>
            <consortium name="The Broad Institute Genome Sequencing Center for Infectious Disease"/>
            <person name="Wu L."/>
            <person name="Ma J."/>
        </authorList>
    </citation>
    <scope>NUCLEOTIDE SEQUENCE [LARGE SCALE GENOMIC DNA]</scope>
    <source>
        <strain evidence="4">CGMCC 4.7181</strain>
    </source>
</reference>
<evidence type="ECO:0000256" key="2">
    <source>
        <dbReference type="SAM" id="Phobius"/>
    </source>
</evidence>
<feature type="transmembrane region" description="Helical" evidence="2">
    <location>
        <begin position="82"/>
        <end position="101"/>
    </location>
</feature>
<dbReference type="PROSITE" id="PS51257">
    <property type="entry name" value="PROKAR_LIPOPROTEIN"/>
    <property type="match status" value="1"/>
</dbReference>
<protein>
    <recommendedName>
        <fullName evidence="5">DUF998 domain-containing protein</fullName>
    </recommendedName>
</protein>
<evidence type="ECO:0000313" key="4">
    <source>
        <dbReference type="Proteomes" id="UP000638043"/>
    </source>
</evidence>
<evidence type="ECO:0008006" key="5">
    <source>
        <dbReference type="Google" id="ProtNLM"/>
    </source>
</evidence>
<feature type="compositionally biased region" description="Low complexity" evidence="1">
    <location>
        <begin position="349"/>
        <end position="365"/>
    </location>
</feature>
<organism evidence="3 4">
    <name type="scientific">Microbacterium nanhaiense</name>
    <dbReference type="NCBI Taxonomy" id="1301026"/>
    <lineage>
        <taxon>Bacteria</taxon>
        <taxon>Bacillati</taxon>
        <taxon>Actinomycetota</taxon>
        <taxon>Actinomycetes</taxon>
        <taxon>Micrococcales</taxon>
        <taxon>Microbacteriaceae</taxon>
        <taxon>Microbacterium</taxon>
    </lineage>
</organism>
<feature type="transmembrane region" description="Helical" evidence="2">
    <location>
        <begin position="113"/>
        <end position="133"/>
    </location>
</feature>
<dbReference type="InterPro" id="IPR009339">
    <property type="entry name" value="DUF998"/>
</dbReference>
<feature type="transmembrane region" description="Helical" evidence="2">
    <location>
        <begin position="145"/>
        <end position="164"/>
    </location>
</feature>
<feature type="transmembrane region" description="Helical" evidence="2">
    <location>
        <begin position="302"/>
        <end position="327"/>
    </location>
</feature>
<evidence type="ECO:0000313" key="3">
    <source>
        <dbReference type="EMBL" id="GGO63868.1"/>
    </source>
</evidence>
<keyword evidence="2" id="KW-0812">Transmembrane</keyword>
<keyword evidence="2" id="KW-0472">Membrane</keyword>
<gene>
    <name evidence="3" type="ORF">GCM10010910_17430</name>
</gene>
<accession>A0ABQ2N2U3</accession>
<keyword evidence="2" id="KW-1133">Transmembrane helix</keyword>
<dbReference type="Proteomes" id="UP000638043">
    <property type="component" value="Unassembled WGS sequence"/>
</dbReference>
<feature type="transmembrane region" description="Helical" evidence="2">
    <location>
        <begin position="7"/>
        <end position="27"/>
    </location>
</feature>
<sequence>MWQEMRALLVTIGCFVLGTAAGCLVLWGDPRPLAGDGSLGMPAALVAGGVAAAAFIVSTLLYRRGETSPMPRWQSLVSNASAVALTIVFAGVTSLGVLLGGEVLALGLQGANIPPLGGGLIAGVAAAIGGRFAFAAGVGITTEDLAALLFGYLVVGTLFAMLTAADARWWELNFSQLGSGARGWAFNGTLVVAGLLVATVGSFVGRDIHRLRGDAVLGRIAALVGLWVLTGAALACVGLFPLANTPTAHHVSALATLVLFAASSAMTTLAIPGWPAPLVLVTVGVGALLAGAVVLWKPVGLYSLTVLEVVVVTVGLLWMTTLVRVLAALTPSDSRPSGRRHLLHPAHESAAMDPRRPAAAANPSA</sequence>
<feature type="transmembrane region" description="Helical" evidence="2">
    <location>
        <begin position="39"/>
        <end position="62"/>
    </location>
</feature>
<name>A0ABQ2N2U3_9MICO</name>
<feature type="transmembrane region" description="Helical" evidence="2">
    <location>
        <begin position="216"/>
        <end position="240"/>
    </location>
</feature>
<evidence type="ECO:0000256" key="1">
    <source>
        <dbReference type="SAM" id="MobiDB-lite"/>
    </source>
</evidence>
<feature type="region of interest" description="Disordered" evidence="1">
    <location>
        <begin position="332"/>
        <end position="365"/>
    </location>
</feature>
<comment type="caution">
    <text evidence="3">The sequence shown here is derived from an EMBL/GenBank/DDBJ whole genome shotgun (WGS) entry which is preliminary data.</text>
</comment>
<dbReference type="Pfam" id="PF06197">
    <property type="entry name" value="DUF998"/>
    <property type="match status" value="1"/>
</dbReference>
<feature type="transmembrane region" description="Helical" evidence="2">
    <location>
        <begin position="184"/>
        <end position="204"/>
    </location>
</feature>
<feature type="transmembrane region" description="Helical" evidence="2">
    <location>
        <begin position="278"/>
        <end position="296"/>
    </location>
</feature>
<proteinExistence type="predicted"/>
<dbReference type="EMBL" id="BMMQ01000004">
    <property type="protein sequence ID" value="GGO63868.1"/>
    <property type="molecule type" value="Genomic_DNA"/>
</dbReference>